<feature type="compositionally biased region" description="Low complexity" evidence="1">
    <location>
        <begin position="38"/>
        <end position="52"/>
    </location>
</feature>
<dbReference type="PANTHER" id="PTHR40269">
    <property type="entry name" value="OUTER MEMBRANE PROTEIN-RELATED"/>
    <property type="match status" value="1"/>
</dbReference>
<dbReference type="RefSeq" id="WP_110962730.1">
    <property type="nucleotide sequence ID" value="NZ_CP029693.1"/>
</dbReference>
<gene>
    <name evidence="3" type="ORF">DKY63_02885</name>
</gene>
<evidence type="ECO:0000313" key="4">
    <source>
        <dbReference type="Proteomes" id="UP000250299"/>
    </source>
</evidence>
<name>A0A2Z4RD52_PSEPU</name>
<feature type="compositionally biased region" description="Polar residues" evidence="1">
    <location>
        <begin position="411"/>
        <end position="429"/>
    </location>
</feature>
<evidence type="ECO:0000256" key="2">
    <source>
        <dbReference type="SAM" id="SignalP"/>
    </source>
</evidence>
<dbReference type="EMBL" id="CP029693">
    <property type="protein sequence ID" value="AWY38912.1"/>
    <property type="molecule type" value="Genomic_DNA"/>
</dbReference>
<reference evidence="3 4" key="1">
    <citation type="submission" date="2018-05" db="EMBL/GenBank/DDBJ databases">
        <title>Whole genome sequence of Pseudomonas putida JBC17.</title>
        <authorList>
            <person name="Lee Y.H."/>
            <person name="David K."/>
        </authorList>
    </citation>
    <scope>NUCLEOTIDE SEQUENCE [LARGE SCALE GENOMIC DNA]</scope>
    <source>
        <strain evidence="3 4">JBC17</strain>
    </source>
</reference>
<dbReference type="Pfam" id="PF11737">
    <property type="entry name" value="DUF3300"/>
    <property type="match status" value="1"/>
</dbReference>
<feature type="region of interest" description="Disordered" evidence="1">
    <location>
        <begin position="333"/>
        <end position="530"/>
    </location>
</feature>
<keyword evidence="2" id="KW-0732">Signal</keyword>
<feature type="compositionally biased region" description="Basic and acidic residues" evidence="1">
    <location>
        <begin position="430"/>
        <end position="445"/>
    </location>
</feature>
<dbReference type="AlphaFoldDB" id="A0A2Z4RD52"/>
<evidence type="ECO:0000313" key="3">
    <source>
        <dbReference type="EMBL" id="AWY38912.1"/>
    </source>
</evidence>
<feature type="signal peptide" evidence="2">
    <location>
        <begin position="1"/>
        <end position="24"/>
    </location>
</feature>
<feature type="compositionally biased region" description="Basic and acidic residues" evidence="1">
    <location>
        <begin position="396"/>
        <end position="406"/>
    </location>
</feature>
<evidence type="ECO:0000256" key="1">
    <source>
        <dbReference type="SAM" id="MobiDB-lite"/>
    </source>
</evidence>
<accession>A0A2Z4RD52</accession>
<feature type="compositionally biased region" description="Basic and acidic residues" evidence="1">
    <location>
        <begin position="350"/>
        <end position="364"/>
    </location>
</feature>
<feature type="compositionally biased region" description="Polar residues" evidence="1">
    <location>
        <begin position="446"/>
        <end position="463"/>
    </location>
</feature>
<organism evidence="3 4">
    <name type="scientific">Pseudomonas putida</name>
    <name type="common">Arthrobacter siderocapsulatus</name>
    <dbReference type="NCBI Taxonomy" id="303"/>
    <lineage>
        <taxon>Bacteria</taxon>
        <taxon>Pseudomonadati</taxon>
        <taxon>Pseudomonadota</taxon>
        <taxon>Gammaproteobacteria</taxon>
        <taxon>Pseudomonadales</taxon>
        <taxon>Pseudomonadaceae</taxon>
        <taxon>Pseudomonas</taxon>
    </lineage>
</organism>
<dbReference type="Proteomes" id="UP000250299">
    <property type="component" value="Chromosome"/>
</dbReference>
<feature type="region of interest" description="Disordered" evidence="1">
    <location>
        <begin position="187"/>
        <end position="212"/>
    </location>
</feature>
<dbReference type="InterPro" id="IPR021728">
    <property type="entry name" value="DUF3300"/>
</dbReference>
<dbReference type="OrthoDB" id="197257at2"/>
<feature type="region of interest" description="Disordered" evidence="1">
    <location>
        <begin position="29"/>
        <end position="52"/>
    </location>
</feature>
<dbReference type="PANTHER" id="PTHR40269:SF1">
    <property type="entry name" value="OUTER MEMBRANE PROTEIN"/>
    <property type="match status" value="1"/>
</dbReference>
<protein>
    <submittedName>
        <fullName evidence="3">DUF3300 domain-containing protein</fullName>
    </submittedName>
</protein>
<sequence length="530" mass="57078">MRIPLFYALSVVVLMNGVTCLAQAGDTAPAAPAPVPASTPAATDAAPAAAQAKDPVFNQEQLDQMTAPIALYPDPLLAQLLMASTYPGEVAEAVTWSKANPKATGDDAVKKVANQPWDPSVQSLVAFPQVLATLGQDPVWVQRLGDAFLAQPDDVMASVQRLRRQAQAAGNLQSNQYQNVTVQNITPAAPAPESSTSSSSAPAPAPASSSSTIVIQPADPQVVYVPTYNPTTTYGTWAYPASPPVYYPPPPAYYPGQALMAGLAFGTGVAIIGSLWGDCDWGNNDVDIDVNRYNNINRNNQINSNRWQHNAAHRDGVPYRDNRSRQQFGRQLNGAEQRQAFRGDNAQRAQAREKARGAMDRSGFERPATTNREARQQARQAQSGMGDRNRLQGGTDRPRTADRGQGLDRNQIANRNQGGDRNQIANRNQGGERHVRDNQQPRRQDAQVNQRRQDSTQARQNFQKRPAASPGSARNNAFAGARSPSQSNAQALRGRASQASAQRPSGMRGGGHQVSRPSAPMRSGRGGGRR</sequence>
<feature type="chain" id="PRO_5016233350" evidence="2">
    <location>
        <begin position="25"/>
        <end position="530"/>
    </location>
</feature>
<proteinExistence type="predicted"/>